<dbReference type="InterPro" id="IPR013328">
    <property type="entry name" value="6PGD_dom2"/>
</dbReference>
<gene>
    <name evidence="2" type="ORF">METZ01_LOCUS455898</name>
</gene>
<dbReference type="Pfam" id="PF08546">
    <property type="entry name" value="ApbA_C"/>
    <property type="match status" value="1"/>
</dbReference>
<dbReference type="AlphaFoldDB" id="A0A383A5X1"/>
<dbReference type="InterPro" id="IPR008927">
    <property type="entry name" value="6-PGluconate_DH-like_C_sf"/>
</dbReference>
<reference evidence="2" key="1">
    <citation type="submission" date="2018-05" db="EMBL/GenBank/DDBJ databases">
        <authorList>
            <person name="Lanie J.A."/>
            <person name="Ng W.-L."/>
            <person name="Kazmierczak K.M."/>
            <person name="Andrzejewski T.M."/>
            <person name="Davidsen T.M."/>
            <person name="Wayne K.J."/>
            <person name="Tettelin H."/>
            <person name="Glass J.I."/>
            <person name="Rusch D."/>
            <person name="Podicherti R."/>
            <person name="Tsui H.-C.T."/>
            <person name="Winkler M.E."/>
        </authorList>
    </citation>
    <scope>NUCLEOTIDE SEQUENCE</scope>
</reference>
<sequence>SLVRIILGETNGVETPRCLAIRDAFLGSGVPAEVLLDIRAGQWEKFLFISTMAGVTSMARATLAELMPQTHWRKVVLACLAEIDAVARASGVNLPANIVADIVSSIEEHLTDLQASMHTDLVAGRPLELDALNGAVVRAGREAGVATPVNDVIYAMLKGYQEGSRVD</sequence>
<dbReference type="PANTHER" id="PTHR21708">
    <property type="entry name" value="PROBABLE 2-DEHYDROPANTOATE 2-REDUCTASE"/>
    <property type="match status" value="1"/>
</dbReference>
<dbReference type="EMBL" id="UINC01189384">
    <property type="protein sequence ID" value="SVE03044.1"/>
    <property type="molecule type" value="Genomic_DNA"/>
</dbReference>
<dbReference type="PANTHER" id="PTHR21708:SF26">
    <property type="entry name" value="2-DEHYDROPANTOATE 2-REDUCTASE"/>
    <property type="match status" value="1"/>
</dbReference>
<dbReference type="Gene3D" id="1.10.1040.10">
    <property type="entry name" value="N-(1-d-carboxylethyl)-l-norvaline Dehydrogenase, domain 2"/>
    <property type="match status" value="1"/>
</dbReference>
<dbReference type="FunFam" id="1.10.1040.10:FF:000017">
    <property type="entry name" value="2-dehydropantoate 2-reductase"/>
    <property type="match status" value="1"/>
</dbReference>
<feature type="domain" description="Ketopantoate reductase C-terminal" evidence="1">
    <location>
        <begin position="37"/>
        <end position="161"/>
    </location>
</feature>
<protein>
    <recommendedName>
        <fullName evidence="1">Ketopantoate reductase C-terminal domain-containing protein</fullName>
    </recommendedName>
</protein>
<accession>A0A383A5X1</accession>
<dbReference type="GO" id="GO:0005737">
    <property type="term" value="C:cytoplasm"/>
    <property type="evidence" value="ECO:0007669"/>
    <property type="project" value="TreeGrafter"/>
</dbReference>
<dbReference type="InterPro" id="IPR051402">
    <property type="entry name" value="KPR-Related"/>
</dbReference>
<evidence type="ECO:0000259" key="1">
    <source>
        <dbReference type="Pfam" id="PF08546"/>
    </source>
</evidence>
<name>A0A383A5X1_9ZZZZ</name>
<proteinExistence type="predicted"/>
<dbReference type="InterPro" id="IPR013752">
    <property type="entry name" value="KPA_reductase"/>
</dbReference>
<evidence type="ECO:0000313" key="2">
    <source>
        <dbReference type="EMBL" id="SVE03044.1"/>
    </source>
</evidence>
<dbReference type="SUPFAM" id="SSF48179">
    <property type="entry name" value="6-phosphogluconate dehydrogenase C-terminal domain-like"/>
    <property type="match status" value="1"/>
</dbReference>
<feature type="non-terminal residue" evidence="2">
    <location>
        <position position="1"/>
    </location>
</feature>
<organism evidence="2">
    <name type="scientific">marine metagenome</name>
    <dbReference type="NCBI Taxonomy" id="408172"/>
    <lineage>
        <taxon>unclassified sequences</taxon>
        <taxon>metagenomes</taxon>
        <taxon>ecological metagenomes</taxon>
    </lineage>
</organism>